<dbReference type="InterPro" id="IPR000073">
    <property type="entry name" value="AB_hydrolase_1"/>
</dbReference>
<evidence type="ECO:0000313" key="2">
    <source>
        <dbReference type="EMBL" id="MBF4694380.1"/>
    </source>
</evidence>
<dbReference type="InterPro" id="IPR029058">
    <property type="entry name" value="AB_hydrolase_fold"/>
</dbReference>
<evidence type="ECO:0000259" key="1">
    <source>
        <dbReference type="Pfam" id="PF00561"/>
    </source>
</evidence>
<dbReference type="EMBL" id="JADKNH010000009">
    <property type="protein sequence ID" value="MBF4694380.1"/>
    <property type="molecule type" value="Genomic_DNA"/>
</dbReference>
<protein>
    <submittedName>
        <fullName evidence="2">Alpha/beta hydrolase</fullName>
    </submittedName>
</protein>
<reference evidence="2 3" key="1">
    <citation type="submission" date="2020-11" db="EMBL/GenBank/DDBJ databases">
        <title>Fusibacter basophilias sp. nov.</title>
        <authorList>
            <person name="Qiu D."/>
        </authorList>
    </citation>
    <scope>NUCLEOTIDE SEQUENCE [LARGE SCALE GENOMIC DNA]</scope>
    <source>
        <strain evidence="2 3">Q10-2</strain>
    </source>
</reference>
<dbReference type="InterPro" id="IPR050266">
    <property type="entry name" value="AB_hydrolase_sf"/>
</dbReference>
<sequence length="280" mass="31416">MKKEYLKKIGNFEFYLMEWEGLKGPIFCIHALTGNANHFQLIANTLGGEYHLISYDLRGRGNSSPADPDSNVMKHAEDALAIMEDLGLKNPLIIGHSMGAYTAAIIASRRKDIRGIVLLDGAGVVTEQDVENIEPALERVRNIFEQKEDYVEGARKSYEAMGLAWNEVLSNSVNHEIGQTTEGKFKCKGSADAIHSDLVSLLEYPHESILPNISCPVLLVYAKGSLGNAPLYYEKAYDKTKALIKHLDYYITDANHFTMMHKDIPELQNTIHHFVEKCFK</sequence>
<keyword evidence="2" id="KW-0378">Hydrolase</keyword>
<dbReference type="Proteomes" id="UP000614200">
    <property type="component" value="Unassembled WGS sequence"/>
</dbReference>
<gene>
    <name evidence="2" type="ORF">ISU02_14820</name>
</gene>
<dbReference type="Pfam" id="PF00561">
    <property type="entry name" value="Abhydrolase_1"/>
    <property type="match status" value="1"/>
</dbReference>
<keyword evidence="3" id="KW-1185">Reference proteome</keyword>
<organism evidence="2 3">
    <name type="scientific">Fusibacter ferrireducens</name>
    <dbReference type="NCBI Taxonomy" id="2785058"/>
    <lineage>
        <taxon>Bacteria</taxon>
        <taxon>Bacillati</taxon>
        <taxon>Bacillota</taxon>
        <taxon>Clostridia</taxon>
        <taxon>Eubacteriales</taxon>
        <taxon>Eubacteriales Family XII. Incertae Sedis</taxon>
        <taxon>Fusibacter</taxon>
    </lineage>
</organism>
<dbReference type="SUPFAM" id="SSF53474">
    <property type="entry name" value="alpha/beta-Hydrolases"/>
    <property type="match status" value="1"/>
</dbReference>
<dbReference type="PANTHER" id="PTHR43798:SF33">
    <property type="entry name" value="HYDROLASE, PUTATIVE (AFU_ORTHOLOGUE AFUA_2G14860)-RELATED"/>
    <property type="match status" value="1"/>
</dbReference>
<feature type="domain" description="AB hydrolase-1" evidence="1">
    <location>
        <begin position="25"/>
        <end position="259"/>
    </location>
</feature>
<dbReference type="GO" id="GO:0016787">
    <property type="term" value="F:hydrolase activity"/>
    <property type="evidence" value="ECO:0007669"/>
    <property type="project" value="UniProtKB-KW"/>
</dbReference>
<dbReference type="PANTHER" id="PTHR43798">
    <property type="entry name" value="MONOACYLGLYCEROL LIPASE"/>
    <property type="match status" value="1"/>
</dbReference>
<proteinExistence type="predicted"/>
<comment type="caution">
    <text evidence="2">The sequence shown here is derived from an EMBL/GenBank/DDBJ whole genome shotgun (WGS) entry which is preliminary data.</text>
</comment>
<accession>A0ABR9ZWZ2</accession>
<dbReference type="Gene3D" id="3.40.50.1820">
    <property type="entry name" value="alpha/beta hydrolase"/>
    <property type="match status" value="1"/>
</dbReference>
<evidence type="ECO:0000313" key="3">
    <source>
        <dbReference type="Proteomes" id="UP000614200"/>
    </source>
</evidence>
<name>A0ABR9ZWZ2_9FIRM</name>
<dbReference type="RefSeq" id="WP_194702623.1">
    <property type="nucleotide sequence ID" value="NZ_JADKNH010000009.1"/>
</dbReference>